<name>A0A8J5QUU9_9HYME</name>
<proteinExistence type="predicted"/>
<dbReference type="OrthoDB" id="10009301at2759"/>
<dbReference type="Proteomes" id="UP000729913">
    <property type="component" value="Unassembled WGS sequence"/>
</dbReference>
<dbReference type="CDD" id="cd00041">
    <property type="entry name" value="CUB"/>
    <property type="match status" value="2"/>
</dbReference>
<evidence type="ECO:0000259" key="4">
    <source>
        <dbReference type="PROSITE" id="PS01180"/>
    </source>
</evidence>
<dbReference type="FunFam" id="2.60.120.290:FF:000013">
    <property type="entry name" value="Membrane frizzled-related protein"/>
    <property type="match status" value="1"/>
</dbReference>
<evidence type="ECO:0000256" key="3">
    <source>
        <dbReference type="PROSITE-ProRule" id="PRU00059"/>
    </source>
</evidence>
<comment type="caution">
    <text evidence="5">The sequence shown here is derived from an EMBL/GenBank/DDBJ whole genome shotgun (WGS) entry which is preliminary data.</text>
</comment>
<gene>
    <name evidence="5" type="ORF">G9C98_003754</name>
</gene>
<evidence type="ECO:0000313" key="5">
    <source>
        <dbReference type="EMBL" id="KAG8036432.1"/>
    </source>
</evidence>
<feature type="domain" description="CUB" evidence="4">
    <location>
        <begin position="1"/>
        <end position="55"/>
    </location>
</feature>
<evidence type="ECO:0000256" key="1">
    <source>
        <dbReference type="ARBA" id="ARBA00022737"/>
    </source>
</evidence>
<dbReference type="PANTHER" id="PTHR24251">
    <property type="entry name" value="OVOCHYMASE-RELATED"/>
    <property type="match status" value="1"/>
</dbReference>
<organism evidence="5 6">
    <name type="scientific">Cotesia typhae</name>
    <dbReference type="NCBI Taxonomy" id="2053667"/>
    <lineage>
        <taxon>Eukaryota</taxon>
        <taxon>Metazoa</taxon>
        <taxon>Ecdysozoa</taxon>
        <taxon>Arthropoda</taxon>
        <taxon>Hexapoda</taxon>
        <taxon>Insecta</taxon>
        <taxon>Pterygota</taxon>
        <taxon>Neoptera</taxon>
        <taxon>Endopterygota</taxon>
        <taxon>Hymenoptera</taxon>
        <taxon>Apocrita</taxon>
        <taxon>Ichneumonoidea</taxon>
        <taxon>Braconidae</taxon>
        <taxon>Microgastrinae</taxon>
        <taxon>Cotesia</taxon>
    </lineage>
</organism>
<sequence>MRIYEGPDLESPTLGALCGNKLPAPMEINSNIALIVFKSDWSNENAGFKLQYQIACGGEFNEPSGIIKSPYYPDQYPGSRTCHYTIVQPHNRGIVLEIIDLDIEGSSFVDCYFDHLEIHDGDNENSTLLANLCGEGDKKPSEPFYSSLNYMYLKFEADASIHGRGFLANYTTVSRSI</sequence>
<accession>A0A8J5QUU9</accession>
<dbReference type="InterPro" id="IPR000859">
    <property type="entry name" value="CUB_dom"/>
</dbReference>
<evidence type="ECO:0000313" key="6">
    <source>
        <dbReference type="Proteomes" id="UP000729913"/>
    </source>
</evidence>
<evidence type="ECO:0000256" key="2">
    <source>
        <dbReference type="ARBA" id="ARBA00023157"/>
    </source>
</evidence>
<keyword evidence="1" id="KW-0677">Repeat</keyword>
<keyword evidence="2" id="KW-1015">Disulfide bond</keyword>
<dbReference type="PROSITE" id="PS01180">
    <property type="entry name" value="CUB"/>
    <property type="match status" value="2"/>
</dbReference>
<dbReference type="SMART" id="SM00042">
    <property type="entry name" value="CUB"/>
    <property type="match status" value="1"/>
</dbReference>
<protein>
    <recommendedName>
        <fullName evidence="4">CUB domain-containing protein</fullName>
    </recommendedName>
</protein>
<dbReference type="EMBL" id="JAAOIC020000048">
    <property type="protein sequence ID" value="KAG8036432.1"/>
    <property type="molecule type" value="Genomic_DNA"/>
</dbReference>
<dbReference type="PANTHER" id="PTHR24251:SF37">
    <property type="entry name" value="CUB DOMAIN-CONTAINING PROTEIN"/>
    <property type="match status" value="1"/>
</dbReference>
<dbReference type="Pfam" id="PF00431">
    <property type="entry name" value="CUB"/>
    <property type="match status" value="2"/>
</dbReference>
<comment type="caution">
    <text evidence="3">Lacks conserved residue(s) required for the propagation of feature annotation.</text>
</comment>
<reference evidence="5" key="1">
    <citation type="submission" date="2020-03" db="EMBL/GenBank/DDBJ databases">
        <authorList>
            <person name="Chebbi M.A."/>
            <person name="Drezen J.M."/>
        </authorList>
    </citation>
    <scope>NUCLEOTIDE SEQUENCE</scope>
    <source>
        <tissue evidence="5">Whole body</tissue>
    </source>
</reference>
<reference evidence="5" key="2">
    <citation type="submission" date="2021-04" db="EMBL/GenBank/DDBJ databases">
        <title>Genome-wide patterns of bracovirus chromosomal integration into multiple host tissues during parasitism.</title>
        <authorList>
            <person name="Chebbi M.A.C."/>
        </authorList>
    </citation>
    <scope>NUCLEOTIDE SEQUENCE</scope>
    <source>
        <tissue evidence="5">Whole body</tissue>
    </source>
</reference>
<keyword evidence="6" id="KW-1185">Reference proteome</keyword>
<dbReference type="AlphaFoldDB" id="A0A8J5QUU9"/>
<feature type="domain" description="CUB" evidence="4">
    <location>
        <begin position="56"/>
        <end position="173"/>
    </location>
</feature>